<evidence type="ECO:0000256" key="6">
    <source>
        <dbReference type="ARBA" id="ARBA00023136"/>
    </source>
</evidence>
<dbReference type="GO" id="GO:0016020">
    <property type="term" value="C:membrane"/>
    <property type="evidence" value="ECO:0007669"/>
    <property type="project" value="UniProtKB-SubCell"/>
</dbReference>
<organism evidence="9 10">
    <name type="scientific">Artemia franciscana</name>
    <name type="common">Brine shrimp</name>
    <name type="synonym">Artemia sanfranciscana</name>
    <dbReference type="NCBI Taxonomy" id="6661"/>
    <lineage>
        <taxon>Eukaryota</taxon>
        <taxon>Metazoa</taxon>
        <taxon>Ecdysozoa</taxon>
        <taxon>Arthropoda</taxon>
        <taxon>Crustacea</taxon>
        <taxon>Branchiopoda</taxon>
        <taxon>Anostraca</taxon>
        <taxon>Artemiidae</taxon>
        <taxon>Artemia</taxon>
    </lineage>
</organism>
<dbReference type="AlphaFoldDB" id="A0AA88HE30"/>
<feature type="transmembrane region" description="Helical" evidence="7">
    <location>
        <begin position="341"/>
        <end position="361"/>
    </location>
</feature>
<dbReference type="GO" id="GO:0015293">
    <property type="term" value="F:symporter activity"/>
    <property type="evidence" value="ECO:0007669"/>
    <property type="project" value="UniProtKB-KW"/>
</dbReference>
<protein>
    <submittedName>
        <fullName evidence="9">Uncharacterized protein</fullName>
    </submittedName>
</protein>
<dbReference type="InterPro" id="IPR038770">
    <property type="entry name" value="Na+/solute_symporter_sf"/>
</dbReference>
<reference evidence="9" key="1">
    <citation type="submission" date="2023-07" db="EMBL/GenBank/DDBJ databases">
        <title>Chromosome-level genome assembly of Artemia franciscana.</title>
        <authorList>
            <person name="Jo E."/>
        </authorList>
    </citation>
    <scope>NUCLEOTIDE SEQUENCE</scope>
    <source>
        <tissue evidence="9">Whole body</tissue>
    </source>
</reference>
<evidence type="ECO:0000256" key="2">
    <source>
        <dbReference type="ARBA" id="ARBA00006528"/>
    </source>
</evidence>
<comment type="caution">
    <text evidence="9">The sequence shown here is derived from an EMBL/GenBank/DDBJ whole genome shotgun (WGS) entry which is preliminary data.</text>
</comment>
<evidence type="ECO:0000256" key="5">
    <source>
        <dbReference type="ARBA" id="ARBA00022989"/>
    </source>
</evidence>
<evidence type="ECO:0000313" key="10">
    <source>
        <dbReference type="Proteomes" id="UP001187531"/>
    </source>
</evidence>
<feature type="transmembrane region" description="Helical" evidence="7">
    <location>
        <begin position="277"/>
        <end position="296"/>
    </location>
</feature>
<evidence type="ECO:0000256" key="7">
    <source>
        <dbReference type="SAM" id="Phobius"/>
    </source>
</evidence>
<feature type="transmembrane region" description="Helical" evidence="7">
    <location>
        <begin position="206"/>
        <end position="225"/>
    </location>
</feature>
<feature type="transmembrane region" description="Helical" evidence="7">
    <location>
        <begin position="237"/>
        <end position="257"/>
    </location>
</feature>
<evidence type="ECO:0000256" key="4">
    <source>
        <dbReference type="ARBA" id="ARBA00022847"/>
    </source>
</evidence>
<dbReference type="InterPro" id="IPR002657">
    <property type="entry name" value="BilAc:Na_symport/Acr3"/>
</dbReference>
<dbReference type="Gene3D" id="1.20.1530.20">
    <property type="match status" value="1"/>
</dbReference>
<dbReference type="Pfam" id="PF01758">
    <property type="entry name" value="SBF"/>
    <property type="match status" value="1"/>
</dbReference>
<dbReference type="Proteomes" id="UP001187531">
    <property type="component" value="Unassembled WGS sequence"/>
</dbReference>
<keyword evidence="10" id="KW-1185">Reference proteome</keyword>
<dbReference type="EMBL" id="JAVRJZ010000018">
    <property type="protein sequence ID" value="KAK2708604.1"/>
    <property type="molecule type" value="Genomic_DNA"/>
</dbReference>
<dbReference type="InterPro" id="IPR004710">
    <property type="entry name" value="Bilac:Na_transpt"/>
</dbReference>
<feature type="transmembrane region" description="Helical" evidence="7">
    <location>
        <begin position="143"/>
        <end position="165"/>
    </location>
</feature>
<feature type="transmembrane region" description="Helical" evidence="7">
    <location>
        <begin position="368"/>
        <end position="387"/>
    </location>
</feature>
<evidence type="ECO:0000256" key="1">
    <source>
        <dbReference type="ARBA" id="ARBA00004141"/>
    </source>
</evidence>
<feature type="transmembrane region" description="Helical" evidence="7">
    <location>
        <begin position="308"/>
        <end position="329"/>
    </location>
</feature>
<dbReference type="PANTHER" id="PTHR10361:SF28">
    <property type="entry name" value="P3 PROTEIN-RELATED"/>
    <property type="match status" value="1"/>
</dbReference>
<sequence>MDKIPKSLLLFLLLSNNCYCLLFVNLNPTRRLIYRDEITSYDVSILSLTSYQITIPEAISYTVIFKNDHNEVVKLLNESLFFTANDVNTQERKNLIVQGLDLGVSHIKAFIQETMNEIVVDSFDSNVTARVEVLDSVGTADRIFVIISAVIILLHIFLAGSNLCLKPISESLKKPIALSIGLTCQFIIGPLITFGASMLIFEQKLLRLGLFCIGICPGGLASVFYTTAFNGDTSLSITLTLISTFAAIVSMPLWTVILTQGRHLEPEDVEVSYLNLLLALLLMAGPLLLGVALRFFKEEWAVIIVNKTLKPMALFASFLRLGFGIWTIVRLSHLWTPQITLSGFVVTALSYGIGALLPAIFCLGAAQVIAISLETALQNGAIAFIWLKLTVPPPYADIASLPSVATLCFTHFGLLIVYVIFCIVNQVKSKTWCGKLTARWFKKVEEPDPKEVEKLREGYEDDNVTTLQGKNHAVTYL</sequence>
<comment type="subcellular location">
    <subcellularLocation>
        <location evidence="1">Membrane</location>
        <topology evidence="1">Multi-pass membrane protein</topology>
    </subcellularLocation>
</comment>
<evidence type="ECO:0000313" key="9">
    <source>
        <dbReference type="EMBL" id="KAK2708604.1"/>
    </source>
</evidence>
<proteinExistence type="inferred from homology"/>
<name>A0AA88HE30_ARTSF</name>
<keyword evidence="4" id="KW-0769">Symport</keyword>
<keyword evidence="8" id="KW-0732">Signal</keyword>
<accession>A0AA88HE30</accession>
<keyword evidence="3 7" id="KW-0812">Transmembrane</keyword>
<keyword evidence="6 7" id="KW-0472">Membrane</keyword>
<keyword evidence="5 7" id="KW-1133">Transmembrane helix</keyword>
<keyword evidence="4" id="KW-0813">Transport</keyword>
<feature type="signal peptide" evidence="8">
    <location>
        <begin position="1"/>
        <end position="20"/>
    </location>
</feature>
<evidence type="ECO:0000256" key="3">
    <source>
        <dbReference type="ARBA" id="ARBA00022692"/>
    </source>
</evidence>
<comment type="similarity">
    <text evidence="2">Belongs to the bile acid:sodium symporter (BASS) (TC 2.A.28) family.</text>
</comment>
<feature type="transmembrane region" description="Helical" evidence="7">
    <location>
        <begin position="399"/>
        <end position="421"/>
    </location>
</feature>
<dbReference type="PANTHER" id="PTHR10361">
    <property type="entry name" value="SODIUM-BILE ACID COTRANSPORTER"/>
    <property type="match status" value="1"/>
</dbReference>
<feature type="chain" id="PRO_5041682265" evidence="8">
    <location>
        <begin position="21"/>
        <end position="477"/>
    </location>
</feature>
<evidence type="ECO:0000256" key="8">
    <source>
        <dbReference type="SAM" id="SignalP"/>
    </source>
</evidence>
<feature type="transmembrane region" description="Helical" evidence="7">
    <location>
        <begin position="177"/>
        <end position="200"/>
    </location>
</feature>
<gene>
    <name evidence="9" type="ORF">QYM36_014263</name>
</gene>